<dbReference type="PRINTS" id="PR01248">
    <property type="entry name" value="TYPE1KERATIN"/>
</dbReference>
<feature type="coiled-coil region" evidence="3">
    <location>
        <begin position="57"/>
        <end position="91"/>
    </location>
</feature>
<keyword evidence="2 3" id="KW-0175">Coiled coil</keyword>
<dbReference type="Gene3D" id="1.20.5.1160">
    <property type="entry name" value="Vasodilator-stimulated phosphoprotein"/>
    <property type="match status" value="1"/>
</dbReference>
<dbReference type="PANTHER" id="PTHR23239:SF180">
    <property type="entry name" value="KERATIN, TYPE I CYTOSKELETAL 17"/>
    <property type="match status" value="1"/>
</dbReference>
<dbReference type="SUPFAM" id="SSF64593">
    <property type="entry name" value="Intermediate filament protein, coiled coil region"/>
    <property type="match status" value="2"/>
</dbReference>
<feature type="domain" description="IF rod" evidence="4">
    <location>
        <begin position="53"/>
        <end position="324"/>
    </location>
</feature>
<evidence type="ECO:0000256" key="3">
    <source>
        <dbReference type="SAM" id="Coils"/>
    </source>
</evidence>
<reference evidence="5 6" key="1">
    <citation type="journal article" date="2019" name="Genome Biol. Evol.">
        <title>Whole-Genome Sequencing of the Giant Devil Catfish, Bagarius yarrelli.</title>
        <authorList>
            <person name="Jiang W."/>
            <person name="Lv Y."/>
            <person name="Cheng L."/>
            <person name="Yang K."/>
            <person name="Chao B."/>
            <person name="Wang X."/>
            <person name="Li Y."/>
            <person name="Pan X."/>
            <person name="You X."/>
            <person name="Zhang Y."/>
            <person name="Yang J."/>
            <person name="Li J."/>
            <person name="Zhang X."/>
            <person name="Liu S."/>
            <person name="Sun C."/>
            <person name="Yang J."/>
            <person name="Shi Q."/>
        </authorList>
    </citation>
    <scope>NUCLEOTIDE SEQUENCE [LARGE SCALE GENOMIC DNA]</scope>
    <source>
        <strain evidence="5">JWS20170419001</strain>
        <tissue evidence="5">Muscle</tissue>
    </source>
</reference>
<dbReference type="PROSITE" id="PS51842">
    <property type="entry name" value="IF_ROD_2"/>
    <property type="match status" value="1"/>
</dbReference>
<dbReference type="InterPro" id="IPR039008">
    <property type="entry name" value="IF_rod_dom"/>
</dbReference>
<evidence type="ECO:0000313" key="6">
    <source>
        <dbReference type="Proteomes" id="UP000319801"/>
    </source>
</evidence>
<sequence>MPSIRTSTKTLSVYGGAGGQGTRISSSFKPGSIYGSCQSNPAADFTFCMSGNEKATMQNLNSRLASVIQKVQSLKNSNSELERKIHDWTASHTVAARNYSQYMATIESLHEQIQHISHSNTETVLNIENASLCANDFRQLYKTEVAFRKSVETDAAYVRKQMDEMTLIRSTLEMEYESLKEERILLQKNHEEISTLEKKFTEQTDDLESMTTKVRTLKTYFHELQIDRDTKESMNTSLEANLQDSSTLYAAQLAEFQKIINDLESKLKEIRDNITAKKKDSDTLEVEIKKYRLLLEEMNSDVQVARKKIAVIKVVESSETVSMH</sequence>
<feature type="coiled-coil region" evidence="3">
    <location>
        <begin position="162"/>
        <end position="199"/>
    </location>
</feature>
<dbReference type="GO" id="GO:0005882">
    <property type="term" value="C:intermediate filament"/>
    <property type="evidence" value="ECO:0007669"/>
    <property type="project" value="UniProtKB-KW"/>
</dbReference>
<dbReference type="InterPro" id="IPR002957">
    <property type="entry name" value="Keratin_I"/>
</dbReference>
<proteinExistence type="predicted"/>
<dbReference type="GO" id="GO:0005198">
    <property type="term" value="F:structural molecule activity"/>
    <property type="evidence" value="ECO:0007669"/>
    <property type="project" value="InterPro"/>
</dbReference>
<dbReference type="Gene3D" id="1.20.5.170">
    <property type="match status" value="1"/>
</dbReference>
<dbReference type="OrthoDB" id="2441647at2759"/>
<dbReference type="EMBL" id="VCAZ01000051">
    <property type="protein sequence ID" value="TSM94704.1"/>
    <property type="molecule type" value="Genomic_DNA"/>
</dbReference>
<dbReference type="SMART" id="SM01391">
    <property type="entry name" value="Filament"/>
    <property type="match status" value="1"/>
</dbReference>
<dbReference type="PANTHER" id="PTHR23239">
    <property type="entry name" value="INTERMEDIATE FILAMENT"/>
    <property type="match status" value="1"/>
</dbReference>
<evidence type="ECO:0000256" key="2">
    <source>
        <dbReference type="ARBA" id="ARBA00023054"/>
    </source>
</evidence>
<dbReference type="AlphaFoldDB" id="A0A556U5V1"/>
<accession>A0A556U5V1</accession>
<evidence type="ECO:0000259" key="4">
    <source>
        <dbReference type="PROSITE" id="PS51842"/>
    </source>
</evidence>
<dbReference type="Pfam" id="PF00038">
    <property type="entry name" value="Filament"/>
    <property type="match status" value="1"/>
</dbReference>
<organism evidence="5 6">
    <name type="scientific">Bagarius yarrelli</name>
    <name type="common">Goonch</name>
    <name type="synonym">Bagrus yarrelli</name>
    <dbReference type="NCBI Taxonomy" id="175774"/>
    <lineage>
        <taxon>Eukaryota</taxon>
        <taxon>Metazoa</taxon>
        <taxon>Chordata</taxon>
        <taxon>Craniata</taxon>
        <taxon>Vertebrata</taxon>
        <taxon>Euteleostomi</taxon>
        <taxon>Actinopterygii</taxon>
        <taxon>Neopterygii</taxon>
        <taxon>Teleostei</taxon>
        <taxon>Ostariophysi</taxon>
        <taxon>Siluriformes</taxon>
        <taxon>Sisoridae</taxon>
        <taxon>Sisorinae</taxon>
        <taxon>Bagarius</taxon>
    </lineage>
</organism>
<evidence type="ECO:0000256" key="1">
    <source>
        <dbReference type="ARBA" id="ARBA00022754"/>
    </source>
</evidence>
<dbReference type="Proteomes" id="UP000319801">
    <property type="component" value="Unassembled WGS sequence"/>
</dbReference>
<protein>
    <submittedName>
        <fullName evidence="5">Keratin, type I cytoskeletal 19</fullName>
    </submittedName>
</protein>
<gene>
    <name evidence="5" type="ORF">Baya_8499</name>
</gene>
<feature type="coiled-coil region" evidence="3">
    <location>
        <begin position="253"/>
        <end position="308"/>
    </location>
</feature>
<name>A0A556U5V1_BAGYA</name>
<evidence type="ECO:0000313" key="5">
    <source>
        <dbReference type="EMBL" id="TSM94704.1"/>
    </source>
</evidence>
<keyword evidence="6" id="KW-1185">Reference proteome</keyword>
<comment type="caution">
    <text evidence="5">The sequence shown here is derived from an EMBL/GenBank/DDBJ whole genome shotgun (WGS) entry which is preliminary data.</text>
</comment>
<keyword evidence="1" id="KW-0403">Intermediate filament</keyword>